<dbReference type="RefSeq" id="WP_138240018.1">
    <property type="nucleotide sequence ID" value="NZ_VBRY01000012.1"/>
</dbReference>
<evidence type="ECO:0000256" key="9">
    <source>
        <dbReference type="ARBA" id="ARBA00070616"/>
    </source>
</evidence>
<dbReference type="PROSITE" id="PS50885">
    <property type="entry name" value="HAMP"/>
    <property type="match status" value="1"/>
</dbReference>
<keyword evidence="6" id="KW-0067">ATP-binding</keyword>
<dbReference type="GO" id="GO:0016301">
    <property type="term" value="F:kinase activity"/>
    <property type="evidence" value="ECO:0007669"/>
    <property type="project" value="UniProtKB-KW"/>
</dbReference>
<evidence type="ECO:0000256" key="3">
    <source>
        <dbReference type="ARBA" id="ARBA00022679"/>
    </source>
</evidence>
<feature type="domain" description="GGDEF" evidence="14">
    <location>
        <begin position="701"/>
        <end position="834"/>
    </location>
</feature>
<dbReference type="SUPFAM" id="SSF103190">
    <property type="entry name" value="Sensory domain-like"/>
    <property type="match status" value="1"/>
</dbReference>
<dbReference type="CDD" id="cd00130">
    <property type="entry name" value="PAS"/>
    <property type="match status" value="2"/>
</dbReference>
<dbReference type="SUPFAM" id="SSF55785">
    <property type="entry name" value="PYP-like sensor domain (PAS domain)"/>
    <property type="match status" value="2"/>
</dbReference>
<sequence length="840" mass="93497">MLPGKDMQRNPRLGLRGKTAIALSGVLLVVLLVSSYVSYWQSKVIATEIEQGRLMEFRDQILRSLNSEKSNLLALRDVPPVAAIIRARDHQGIDPVGGDSLQQWRQRLAVIFSAMLGNHAQYFQISYLDSHGHELVRVGRTASGAIAVVAEQALQSNAAERYVSETMRLKNGQIYTSDITLYREHGEIQLPHVPVLRIATPVYRDDHDLTGLVVIHLYSDMLFANLHSDPGGVRHHVVNDRGYYIRHDNGAMEFAWELGDGQLRLDSIEPGLAAMARSRDDYIGFHAVHDELDGFTKVYFSPLEPRRYWLLTLHIPEDLAYAEIGLAHRRMLVISVVMCLMLFLLTLWLVSRRIVVPIVQLAAATRALKAGEAGVRVDSTLVTDELQTLYEAINDYATQQQQANHMLQLEVELQTKRLAAVIDHILDGIITIAADGTIRAFNPAACRIFGYSSEEVIGQNVNILMPEPYHSEHDSYLRHYASTGVRGVIGIGREVTGRRKDGAVFPMELAVSELSMDGTHAFVGIIRDISERKSFEQKIVEEKDQLAAVINHVIDGIITISATGTIESFNPAARKIFAYSNDEVMGRNVKMLMAEPYHSEHDGYLQQHAMTDEKHVIGIGREVTGRRKDGSTFPMELAVSEVMINHVRHYVGIIRDISERKCAEEKIRKMAHYDHLTGLPNRVLFNDRLGRSLMLAARNRLQISLLFIDLDGFKAVNDTLGHEAGDRLLQSVAARLSDGVREVDTVARLGGDEFAVILFDVKGPINTSRKAGLIIDAVSAPYPEIGEGGMIGCSIGIALFPDDATDRQGLLSKADAAMYTVKKNGKNHFHFYHDGVGDEC</sequence>
<comment type="caution">
    <text evidence="15">The sequence shown here is derived from an EMBL/GenBank/DDBJ whole genome shotgun (WGS) entry which is preliminary data.</text>
</comment>
<dbReference type="PANTHER" id="PTHR44757:SF2">
    <property type="entry name" value="BIOFILM ARCHITECTURE MAINTENANCE PROTEIN MBAA"/>
    <property type="match status" value="1"/>
</dbReference>
<accession>A0A5R9GNW3</accession>
<dbReference type="Gene3D" id="6.10.340.10">
    <property type="match status" value="1"/>
</dbReference>
<dbReference type="Gene3D" id="3.30.70.270">
    <property type="match status" value="1"/>
</dbReference>
<dbReference type="PROSITE" id="PS50113">
    <property type="entry name" value="PAC"/>
    <property type="match status" value="2"/>
</dbReference>
<feature type="domain" description="PAC" evidence="12">
    <location>
        <begin position="619"/>
        <end position="669"/>
    </location>
</feature>
<evidence type="ECO:0000313" key="15">
    <source>
        <dbReference type="EMBL" id="TLS65987.1"/>
    </source>
</evidence>
<dbReference type="SMART" id="SM00086">
    <property type="entry name" value="PAC"/>
    <property type="match status" value="2"/>
</dbReference>
<comment type="function">
    <text evidence="8">Putative oxygen sensor; modulates the activity of FixJ, a transcriptional activator of nitrogen fixation fixK gene. FixL probably acts as a kinase that phosphorylates FixJ.</text>
</comment>
<keyword evidence="7" id="KW-0902">Two-component regulatory system</keyword>
<evidence type="ECO:0000256" key="6">
    <source>
        <dbReference type="ARBA" id="ARBA00022840"/>
    </source>
</evidence>
<dbReference type="InterPro" id="IPR043128">
    <property type="entry name" value="Rev_trsase/Diguanyl_cyclase"/>
</dbReference>
<dbReference type="Pfam" id="PF21623">
    <property type="entry name" value="HK_sensor_dom_bact"/>
    <property type="match status" value="1"/>
</dbReference>
<dbReference type="Pfam" id="PF00672">
    <property type="entry name" value="HAMP"/>
    <property type="match status" value="1"/>
</dbReference>
<feature type="transmembrane region" description="Helical" evidence="10">
    <location>
        <begin position="331"/>
        <end position="350"/>
    </location>
</feature>
<dbReference type="SMART" id="SM00091">
    <property type="entry name" value="PAS"/>
    <property type="match status" value="2"/>
</dbReference>
<keyword evidence="3" id="KW-0808">Transferase</keyword>
<keyword evidence="10" id="KW-1133">Transmembrane helix</keyword>
<dbReference type="Pfam" id="PF00990">
    <property type="entry name" value="GGDEF"/>
    <property type="match status" value="1"/>
</dbReference>
<evidence type="ECO:0000259" key="12">
    <source>
        <dbReference type="PROSITE" id="PS50113"/>
    </source>
</evidence>
<keyword evidence="10" id="KW-0812">Transmembrane</keyword>
<dbReference type="GO" id="GO:0006355">
    <property type="term" value="P:regulation of DNA-templated transcription"/>
    <property type="evidence" value="ECO:0007669"/>
    <property type="project" value="InterPro"/>
</dbReference>
<dbReference type="InterPro" id="IPR000160">
    <property type="entry name" value="GGDEF_dom"/>
</dbReference>
<organism evidence="15 16">
    <name type="scientific">Mariprofundus erugo</name>
    <dbReference type="NCBI Taxonomy" id="2528639"/>
    <lineage>
        <taxon>Bacteria</taxon>
        <taxon>Pseudomonadati</taxon>
        <taxon>Pseudomonadota</taxon>
        <taxon>Candidatius Mariprofundia</taxon>
        <taxon>Mariprofundales</taxon>
        <taxon>Mariprofundaceae</taxon>
        <taxon>Mariprofundus</taxon>
    </lineage>
</organism>
<dbReference type="InterPro" id="IPR029787">
    <property type="entry name" value="Nucleotide_cyclase"/>
</dbReference>
<dbReference type="Gene3D" id="3.30.450.20">
    <property type="entry name" value="PAS domain"/>
    <property type="match status" value="3"/>
</dbReference>
<dbReference type="PROSITE" id="PS50887">
    <property type="entry name" value="GGDEF"/>
    <property type="match status" value="1"/>
</dbReference>
<keyword evidence="2" id="KW-0597">Phosphoprotein</keyword>
<evidence type="ECO:0000256" key="2">
    <source>
        <dbReference type="ARBA" id="ARBA00022553"/>
    </source>
</evidence>
<evidence type="ECO:0000259" key="13">
    <source>
        <dbReference type="PROSITE" id="PS50885"/>
    </source>
</evidence>
<dbReference type="InterPro" id="IPR048760">
    <property type="entry name" value="VP0354-like_sensor_dom"/>
</dbReference>
<evidence type="ECO:0000256" key="5">
    <source>
        <dbReference type="ARBA" id="ARBA00022777"/>
    </source>
</evidence>
<feature type="domain" description="PAC" evidence="12">
    <location>
        <begin position="491"/>
        <end position="541"/>
    </location>
</feature>
<keyword evidence="4" id="KW-0547">Nucleotide-binding</keyword>
<dbReference type="CDD" id="cd01949">
    <property type="entry name" value="GGDEF"/>
    <property type="match status" value="1"/>
</dbReference>
<gene>
    <name evidence="15" type="ORF">FEF65_11755</name>
</gene>
<keyword evidence="5" id="KW-0418">Kinase</keyword>
<evidence type="ECO:0000256" key="4">
    <source>
        <dbReference type="ARBA" id="ARBA00022741"/>
    </source>
</evidence>
<feature type="domain" description="PAS" evidence="11">
    <location>
        <begin position="542"/>
        <end position="600"/>
    </location>
</feature>
<evidence type="ECO:0000256" key="7">
    <source>
        <dbReference type="ARBA" id="ARBA00023012"/>
    </source>
</evidence>
<dbReference type="InterPro" id="IPR035965">
    <property type="entry name" value="PAS-like_dom_sf"/>
</dbReference>
<dbReference type="InterPro" id="IPR001610">
    <property type="entry name" value="PAC"/>
</dbReference>
<keyword evidence="16" id="KW-1185">Reference proteome</keyword>
<dbReference type="EMBL" id="VBRY01000012">
    <property type="protein sequence ID" value="TLS65987.1"/>
    <property type="molecule type" value="Genomic_DNA"/>
</dbReference>
<feature type="domain" description="PAS" evidence="11">
    <location>
        <begin position="414"/>
        <end position="484"/>
    </location>
</feature>
<dbReference type="GO" id="GO:0000160">
    <property type="term" value="P:phosphorelay signal transduction system"/>
    <property type="evidence" value="ECO:0007669"/>
    <property type="project" value="UniProtKB-KW"/>
</dbReference>
<dbReference type="FunFam" id="3.30.450.20:FF:000060">
    <property type="entry name" value="Sensor protein FixL"/>
    <property type="match status" value="2"/>
</dbReference>
<dbReference type="SMART" id="SM00267">
    <property type="entry name" value="GGDEF"/>
    <property type="match status" value="1"/>
</dbReference>
<dbReference type="Pfam" id="PF00989">
    <property type="entry name" value="PAS"/>
    <property type="match status" value="2"/>
</dbReference>
<feature type="domain" description="HAMP" evidence="13">
    <location>
        <begin position="352"/>
        <end position="405"/>
    </location>
</feature>
<keyword evidence="10" id="KW-0472">Membrane</keyword>
<proteinExistence type="predicted"/>
<dbReference type="NCBIfam" id="TIGR00254">
    <property type="entry name" value="GGDEF"/>
    <property type="match status" value="1"/>
</dbReference>
<dbReference type="Proteomes" id="UP000306585">
    <property type="component" value="Unassembled WGS sequence"/>
</dbReference>
<evidence type="ECO:0000256" key="10">
    <source>
        <dbReference type="SAM" id="Phobius"/>
    </source>
</evidence>
<dbReference type="NCBIfam" id="TIGR00229">
    <property type="entry name" value="sensory_box"/>
    <property type="match status" value="2"/>
</dbReference>
<evidence type="ECO:0000256" key="1">
    <source>
        <dbReference type="ARBA" id="ARBA00004370"/>
    </source>
</evidence>
<dbReference type="InterPro" id="IPR000014">
    <property type="entry name" value="PAS"/>
</dbReference>
<dbReference type="GO" id="GO:0016020">
    <property type="term" value="C:membrane"/>
    <property type="evidence" value="ECO:0007669"/>
    <property type="project" value="UniProtKB-SubCell"/>
</dbReference>
<dbReference type="SUPFAM" id="SSF55073">
    <property type="entry name" value="Nucleotide cyclase"/>
    <property type="match status" value="1"/>
</dbReference>
<dbReference type="PANTHER" id="PTHR44757">
    <property type="entry name" value="DIGUANYLATE CYCLASE DGCP"/>
    <property type="match status" value="1"/>
</dbReference>
<reference evidence="15 16" key="1">
    <citation type="journal article" date="2019" name="Appl. Environ. Microbiol.">
        <title>Environmental Evidence and Genomic Insight of Iron-oxidizing Bacteria Preference Towards More Corrosion Resistant Stainless Steel at Higher Salinities.</title>
        <authorList>
            <person name="Garrison C.E."/>
            <person name="Price K.A."/>
            <person name="Field E.K."/>
        </authorList>
    </citation>
    <scope>NUCLEOTIDE SEQUENCE [LARGE SCALE GENOMIC DNA]</scope>
    <source>
        <strain evidence="15 16">P3</strain>
    </source>
</reference>
<comment type="subcellular location">
    <subcellularLocation>
        <location evidence="1">Membrane</location>
    </subcellularLocation>
</comment>
<protein>
    <recommendedName>
        <fullName evidence="9">Sensor protein FixL</fullName>
    </recommendedName>
</protein>
<evidence type="ECO:0000259" key="14">
    <source>
        <dbReference type="PROSITE" id="PS50887"/>
    </source>
</evidence>
<dbReference type="InterPro" id="IPR000700">
    <property type="entry name" value="PAS-assoc_C"/>
</dbReference>
<dbReference type="SMART" id="SM00304">
    <property type="entry name" value="HAMP"/>
    <property type="match status" value="1"/>
</dbReference>
<evidence type="ECO:0000313" key="16">
    <source>
        <dbReference type="Proteomes" id="UP000306585"/>
    </source>
</evidence>
<dbReference type="PROSITE" id="PS50112">
    <property type="entry name" value="PAS"/>
    <property type="match status" value="2"/>
</dbReference>
<dbReference type="AlphaFoldDB" id="A0A5R9GNW3"/>
<dbReference type="InterPro" id="IPR013767">
    <property type="entry name" value="PAS_fold"/>
</dbReference>
<evidence type="ECO:0000259" key="11">
    <source>
        <dbReference type="PROSITE" id="PS50112"/>
    </source>
</evidence>
<evidence type="ECO:0000256" key="8">
    <source>
        <dbReference type="ARBA" id="ARBA00059827"/>
    </source>
</evidence>
<feature type="transmembrane region" description="Helical" evidence="10">
    <location>
        <begin position="20"/>
        <end position="39"/>
    </location>
</feature>
<dbReference type="InterPro" id="IPR052155">
    <property type="entry name" value="Biofilm_reg_signaling"/>
</dbReference>
<name>A0A5R9GNW3_9PROT</name>
<dbReference type="GO" id="GO:0005524">
    <property type="term" value="F:ATP binding"/>
    <property type="evidence" value="ECO:0007669"/>
    <property type="project" value="UniProtKB-KW"/>
</dbReference>
<dbReference type="InterPro" id="IPR029151">
    <property type="entry name" value="Sensor-like_sf"/>
</dbReference>
<dbReference type="InterPro" id="IPR003660">
    <property type="entry name" value="HAMP_dom"/>
</dbReference>